<keyword evidence="1" id="KW-0812">Transmembrane</keyword>
<feature type="transmembrane region" description="Helical" evidence="1">
    <location>
        <begin position="5"/>
        <end position="26"/>
    </location>
</feature>
<sequence length="407" mass="47796">MKYKLFILFSLLYIILCSIWFFLSLFPCNYYNYILDRLYINKIDNNLSSLNSSFSPQFLTHKMVMYDLEHGITSEQIANKALNNINYYFAQVSNNCILEGEQTSSDIINYISCANKILGEYFYYQPSQETSNNYANQRSDCDLNTYLLIDAMKKVGIDAYIIYAPNHAFLGAKSKNQEIILWETTIDKNKGEKIDTQIITDANKIIVDSLSSFYKKNDRIPYYRYYNTKYAFDLYKILVSDISNVDSLALVEGSYLNDTENAIIENAYFELRLQKNKFTDSDLEKLKKSLQKDINNENNRVLLATFYENHKMLDQAREHIETLLKSERCGKDCIELAIRLDSEGNSYFLQKYVQFHDSKLVTKVKQFFKLDKMEYTYKDYKNTRLKILYLLAGPNVNKFVYFPTVIL</sequence>
<dbReference type="Proteomes" id="UP000199698">
    <property type="component" value="Unassembled WGS sequence"/>
</dbReference>
<dbReference type="RefSeq" id="WP_091119486.1">
    <property type="nucleotide sequence ID" value="NZ_FMBA01000002.1"/>
</dbReference>
<protein>
    <recommendedName>
        <fullName evidence="4">Transglutaminase-like superfamily protein</fullName>
    </recommendedName>
</protein>
<evidence type="ECO:0000256" key="1">
    <source>
        <dbReference type="SAM" id="Phobius"/>
    </source>
</evidence>
<dbReference type="OrthoDB" id="7053964at2"/>
<accession>A0A1C3Z187</accession>
<evidence type="ECO:0000313" key="3">
    <source>
        <dbReference type="Proteomes" id="UP000199698"/>
    </source>
</evidence>
<evidence type="ECO:0000313" key="2">
    <source>
        <dbReference type="EMBL" id="SCB76038.1"/>
    </source>
</evidence>
<keyword evidence="1" id="KW-0472">Membrane</keyword>
<evidence type="ECO:0008006" key="4">
    <source>
        <dbReference type="Google" id="ProtNLM"/>
    </source>
</evidence>
<proteinExistence type="predicted"/>
<keyword evidence="1" id="KW-1133">Transmembrane helix</keyword>
<organism evidence="2 3">
    <name type="scientific">Gilliamella intestini</name>
    <dbReference type="NCBI Taxonomy" id="1798183"/>
    <lineage>
        <taxon>Bacteria</taxon>
        <taxon>Pseudomonadati</taxon>
        <taxon>Pseudomonadota</taxon>
        <taxon>Gammaproteobacteria</taxon>
        <taxon>Orbales</taxon>
        <taxon>Orbaceae</taxon>
        <taxon>Gilliamella</taxon>
    </lineage>
</organism>
<dbReference type="AlphaFoldDB" id="A0A1C3Z187"/>
<name>A0A1C3Z187_9GAMM</name>
<keyword evidence="3" id="KW-1185">Reference proteome</keyword>
<gene>
    <name evidence="2" type="ORF">GA0061080_100277</name>
</gene>
<dbReference type="EMBL" id="FMBA01000002">
    <property type="protein sequence ID" value="SCB76038.1"/>
    <property type="molecule type" value="Genomic_DNA"/>
</dbReference>
<reference evidence="3" key="1">
    <citation type="submission" date="2016-08" db="EMBL/GenBank/DDBJ databases">
        <authorList>
            <person name="Varghese N."/>
            <person name="Submissions Spin"/>
        </authorList>
    </citation>
    <scope>NUCLEOTIDE SEQUENCE [LARGE SCALE GENOMIC DNA]</scope>
    <source>
        <strain evidence="3">R-53144</strain>
    </source>
</reference>